<dbReference type="Proteomes" id="UP000254141">
    <property type="component" value="Unassembled WGS sequence"/>
</dbReference>
<dbReference type="Proteomes" id="UP000250675">
    <property type="component" value="Unassembled WGS sequence"/>
</dbReference>
<name>A0A2X3IRK4_KLEPN</name>
<gene>
    <name evidence="8" type="primary">ydjZ_2</name>
    <name evidence="9" type="synonym">ydjZ_1</name>
    <name evidence="10" type="ORF">NCTC5051_03165</name>
    <name evidence="9" type="ORF">NCTC5052_01259</name>
    <name evidence="11" type="ORF">NCTC5053_06767</name>
    <name evidence="8" type="ORF">NCTC9645_04745</name>
</gene>
<evidence type="ECO:0000313" key="13">
    <source>
        <dbReference type="Proteomes" id="UP000254103"/>
    </source>
</evidence>
<keyword evidence="3 6" id="KW-0812">Transmembrane</keyword>
<dbReference type="EMBL" id="UGMN01000004">
    <property type="protein sequence ID" value="STV63880.1"/>
    <property type="molecule type" value="Genomic_DNA"/>
</dbReference>
<evidence type="ECO:0000256" key="1">
    <source>
        <dbReference type="ARBA" id="ARBA00004651"/>
    </source>
</evidence>
<feature type="transmembrane region" description="Helical" evidence="6">
    <location>
        <begin position="174"/>
        <end position="195"/>
    </location>
</feature>
<comment type="similarity">
    <text evidence="6">Belongs to the TVP38/TMEM64 family.</text>
</comment>
<evidence type="ECO:0000313" key="14">
    <source>
        <dbReference type="Proteomes" id="UP000254141"/>
    </source>
</evidence>
<dbReference type="EMBL" id="UASO01000007">
    <property type="protein sequence ID" value="SQC86653.1"/>
    <property type="molecule type" value="Genomic_DNA"/>
</dbReference>
<dbReference type="Pfam" id="PF09335">
    <property type="entry name" value="VTT_dom"/>
    <property type="match status" value="1"/>
</dbReference>
<dbReference type="InterPro" id="IPR032816">
    <property type="entry name" value="VTT_dom"/>
</dbReference>
<accession>A0A2X3IRK4</accession>
<dbReference type="AlphaFoldDB" id="A0A2X3IRK4"/>
<dbReference type="PANTHER" id="PTHR12677:SF59">
    <property type="entry name" value="GOLGI APPARATUS MEMBRANE PROTEIN TVP38-RELATED"/>
    <property type="match status" value="1"/>
</dbReference>
<dbReference type="GO" id="GO:0005886">
    <property type="term" value="C:plasma membrane"/>
    <property type="evidence" value="ECO:0007669"/>
    <property type="project" value="UniProtKB-SubCell"/>
</dbReference>
<feature type="transmembrane region" description="Helical" evidence="6">
    <location>
        <begin position="52"/>
        <end position="73"/>
    </location>
</feature>
<feature type="transmembrane region" description="Helical" evidence="6">
    <location>
        <begin position="12"/>
        <end position="32"/>
    </location>
</feature>
<evidence type="ECO:0000313" key="15">
    <source>
        <dbReference type="Proteomes" id="UP000254387"/>
    </source>
</evidence>
<evidence type="ECO:0000256" key="5">
    <source>
        <dbReference type="ARBA" id="ARBA00023136"/>
    </source>
</evidence>
<keyword evidence="4 6" id="KW-1133">Transmembrane helix</keyword>
<evidence type="ECO:0000256" key="4">
    <source>
        <dbReference type="ARBA" id="ARBA00022989"/>
    </source>
</evidence>
<evidence type="ECO:0000313" key="8">
    <source>
        <dbReference type="EMBL" id="SQC86653.1"/>
    </source>
</evidence>
<evidence type="ECO:0000259" key="7">
    <source>
        <dbReference type="Pfam" id="PF09335"/>
    </source>
</evidence>
<reference evidence="12 13" key="1">
    <citation type="submission" date="2018-06" db="EMBL/GenBank/DDBJ databases">
        <authorList>
            <consortium name="Pathogen Informatics"/>
            <person name="Doyle S."/>
        </authorList>
    </citation>
    <scope>NUCLEOTIDE SEQUENCE [LARGE SCALE GENOMIC DNA]</scope>
    <source>
        <strain evidence="10 14">NCTC5051</strain>
        <strain evidence="9 13">NCTC5052</strain>
        <strain evidence="11 15">NCTC5053</strain>
        <strain evidence="8 12">NCTC9645</strain>
    </source>
</reference>
<dbReference type="EMBL" id="UGLJ01000002">
    <property type="protein sequence ID" value="STT92875.1"/>
    <property type="molecule type" value="Genomic_DNA"/>
</dbReference>
<dbReference type="Proteomes" id="UP000254387">
    <property type="component" value="Unassembled WGS sequence"/>
</dbReference>
<dbReference type="PANTHER" id="PTHR12677">
    <property type="entry name" value="GOLGI APPARATUS MEMBRANE PROTEIN TVP38-RELATED"/>
    <property type="match status" value="1"/>
</dbReference>
<feature type="transmembrane region" description="Helical" evidence="6">
    <location>
        <begin position="103"/>
        <end position="121"/>
    </location>
</feature>
<organism evidence="8 12">
    <name type="scientific">Klebsiella pneumoniae</name>
    <dbReference type="NCBI Taxonomy" id="573"/>
    <lineage>
        <taxon>Bacteria</taxon>
        <taxon>Pseudomonadati</taxon>
        <taxon>Pseudomonadota</taxon>
        <taxon>Gammaproteobacteria</taxon>
        <taxon>Enterobacterales</taxon>
        <taxon>Enterobacteriaceae</taxon>
        <taxon>Klebsiella/Raoultella group</taxon>
        <taxon>Klebsiella</taxon>
        <taxon>Klebsiella pneumoniae complex</taxon>
    </lineage>
</organism>
<evidence type="ECO:0000256" key="6">
    <source>
        <dbReference type="RuleBase" id="RU366058"/>
    </source>
</evidence>
<feature type="transmembrane region" description="Helical" evidence="6">
    <location>
        <begin position="80"/>
        <end position="97"/>
    </location>
</feature>
<evidence type="ECO:0000256" key="2">
    <source>
        <dbReference type="ARBA" id="ARBA00022475"/>
    </source>
</evidence>
<evidence type="ECO:0000313" key="9">
    <source>
        <dbReference type="EMBL" id="STT92875.1"/>
    </source>
</evidence>
<feature type="domain" description="VTT" evidence="7">
    <location>
        <begin position="81"/>
        <end position="197"/>
    </location>
</feature>
<proteinExistence type="inferred from homology"/>
<evidence type="ECO:0000256" key="3">
    <source>
        <dbReference type="ARBA" id="ARBA00022692"/>
    </source>
</evidence>
<feature type="transmembrane region" description="Helical" evidence="6">
    <location>
        <begin position="201"/>
        <end position="223"/>
    </location>
</feature>
<comment type="subcellular location">
    <subcellularLocation>
        <location evidence="1 6">Cell membrane</location>
        <topology evidence="1 6">Multi-pass membrane protein</topology>
    </subcellularLocation>
</comment>
<keyword evidence="2 6" id="KW-1003">Cell membrane</keyword>
<keyword evidence="5 6" id="KW-0472">Membrane</keyword>
<protein>
    <recommendedName>
        <fullName evidence="6">TVP38/TMEM64 family membrane protein</fullName>
    </recommendedName>
</protein>
<evidence type="ECO:0000313" key="10">
    <source>
        <dbReference type="EMBL" id="STU51926.1"/>
    </source>
</evidence>
<evidence type="ECO:0000313" key="11">
    <source>
        <dbReference type="EMBL" id="STV63880.1"/>
    </source>
</evidence>
<sequence length="228" mass="24406">MTQPDRRHLRRARLALAVVVAAALAAWLWFPGGRTFLQQSLTALASLDPQQVRGFIAAWGPQAALVSFALMILQAIVAPLPAFLITLANAALFGAFWGGALSWFSAMVGAGLCFCIARALGREVVEKLTGRAVLRSADGYFTRFGPQTILVCRLLPFVPFDPVSYAAGLTSLRFWPFMLATGVGQLPATIVYSWAGSLLTGGTFWLATGLSLLFALAVVISIAKKHLP</sequence>
<dbReference type="Proteomes" id="UP000254103">
    <property type="component" value="Unassembled WGS sequence"/>
</dbReference>
<dbReference type="InterPro" id="IPR015414">
    <property type="entry name" value="TMEM64"/>
</dbReference>
<evidence type="ECO:0000313" key="12">
    <source>
        <dbReference type="Proteomes" id="UP000250675"/>
    </source>
</evidence>
<dbReference type="EMBL" id="UGLU01000001">
    <property type="protein sequence ID" value="STU51926.1"/>
    <property type="molecule type" value="Genomic_DNA"/>
</dbReference>